<protein>
    <submittedName>
        <fullName evidence="1">Uncharacterized protein</fullName>
    </submittedName>
</protein>
<comment type="caution">
    <text evidence="1">The sequence shown here is derived from an EMBL/GenBank/DDBJ whole genome shotgun (WGS) entry which is preliminary data.</text>
</comment>
<organism evidence="1">
    <name type="scientific">bioreactor metagenome</name>
    <dbReference type="NCBI Taxonomy" id="1076179"/>
    <lineage>
        <taxon>unclassified sequences</taxon>
        <taxon>metagenomes</taxon>
        <taxon>ecological metagenomes</taxon>
    </lineage>
</organism>
<dbReference type="AlphaFoldDB" id="A0A645HZM8"/>
<evidence type="ECO:0000313" key="1">
    <source>
        <dbReference type="EMBL" id="MPN44458.1"/>
    </source>
</evidence>
<accession>A0A645HZM8</accession>
<proteinExistence type="predicted"/>
<sequence>MESGDFPDHPVADAAESIMVEGEVADFSVGLDPRPRFPDGRCAVVHLIQPGRALFLQEHLLRKIYVTVVHQHIQQIRDRQEACVEAFSVGYDQFRQPLDCLLLGRSAQQAESDRNHVATL</sequence>
<dbReference type="EMBL" id="VSSQ01103586">
    <property type="protein sequence ID" value="MPN44458.1"/>
    <property type="molecule type" value="Genomic_DNA"/>
</dbReference>
<gene>
    <name evidence="1" type="ORF">SDC9_192023</name>
</gene>
<name>A0A645HZM8_9ZZZZ</name>
<reference evidence="1" key="1">
    <citation type="submission" date="2019-08" db="EMBL/GenBank/DDBJ databases">
        <authorList>
            <person name="Kucharzyk K."/>
            <person name="Murdoch R.W."/>
            <person name="Higgins S."/>
            <person name="Loffler F."/>
        </authorList>
    </citation>
    <scope>NUCLEOTIDE SEQUENCE</scope>
</reference>